<dbReference type="PROSITE" id="PS51841">
    <property type="entry name" value="LTD"/>
    <property type="match status" value="3"/>
</dbReference>
<evidence type="ECO:0000259" key="3">
    <source>
        <dbReference type="PROSITE" id="PS51841"/>
    </source>
</evidence>
<feature type="chain" id="PRO_5027567009" description="LTD domain-containing protein" evidence="2">
    <location>
        <begin position="20"/>
        <end position="1417"/>
    </location>
</feature>
<sequence length="1417" mass="154055">MKYISILFLILWVNNTSFSQTLQDDFSDGNFTTNPTWSGSSTDFIINLANELQTDNLGLSATSELSTAAAIQDSTFWEFYVRMDFPPSSSNYTRVYLQSDEATLSATSEGYYLQIGSSGSSDSIEIYRVDGGTSTKVFGGTNAAVANNPNVSFRIIRDNTGLWEVFTDYAGGTAYTLEGTFTDATHNTGTHFGFLAAYTTTRGDKFFFDKVFVSPLLVDLTPPSIVSVNVLSATAIDVLFDEPVDLTTANLNTNYVLNNNSGTIPVNTALRDASNLSLVHLTTNALPSGVQHTITINGVEDLNNNALINGLDSFTYYNIQAAAFQDIIINEIHADPSPTVGLPNAEFVELLNRSNKIIDLGGMILNDGSDKTLPSFLLFPDSMVTLTASANVSAYSSFGTSINIGSLTLTNGGELITFKSVSGQTIDSIEYNLSMYQDAVKDNGGWTLELINPNLICQGTTNWIASNNATGGTPGQENSVYNNTPDTQGPLLLATAFTSPTQILLTFDEGLGNNSTTLNNYTVSSASVAAVSFIPPNQILLTLTAPMVDLSNYVVTVTDLADCSANTVLPNTTDSFLYYEIQVAAYQDLIITEIHADPSPVVGLPDAEFVEIYNRSNKTLDLANYNLFESSNHLLPTHIMRPGTYAILCAASNAASFAGFGTVVPINSLSLTNGGEMLLLQNPNGATLDSLEYDDNWYQDASKENGGWTLELINPNLLCKGGANWIASNAPAGGTPGTQNTVYNNSVDNSPPSVTDIRQYGPNQISIEFDDVLNKNLAGLPSSYGIDNGAFIVSIICLSDHQIILTLSNTMVDQTLYTVTLNNLEDCVGNSTGIATTSMTYYESGTATHYDIIINEIMADPNPPVGLPEKEYVELYNRSNKTFNLENFTFTDASSVVSTLPFFILHPGEYVTLYNNADGVGFSFFGNVLPVSPFPDLNTSDELILQDQSGEVIDAVAYELSWYQNADKDDGGWSLERINPDRPCEAADNWRASENLLGGTPSTQNSVLDMAPDLQSPDALRAFPLSPDSIRLYFSEAMDDLAGATTINYSLDHGINVLSARLEPPFYNTIILTLDQALVLGTTYTITMNAGLTDCVGNPIALKNTARLALPQAIEKGDFILNEILFNPVTSGKDFIELYNTSNKVLNAAELVFSNAEILDGNLANTSVVQTRTVDVNWLVFPNEYVVITEDPDLIRAQYQTPNPTLFVENRLPTYDDNEGTVFLYTTYDSLYIDTQGSPQLAYLAQIMDVFDYSADYHSPLIDDKNGVSLERIDFDAPSNDPNNWHSAATDVGYATPAYQNSSFFANNLSGDDLIQLPTETLSPDGDGYEDFLLINYNVDDLGYVANIVIYDATGRLIRNLVNGELLSREGSLQWDGTDNEGKKARIGVHILALEIFRPDGTVKRFKKTCIVAGRMN</sequence>
<dbReference type="InterPro" id="IPR014755">
    <property type="entry name" value="Cu-Rt/internalin_Ig-like"/>
</dbReference>
<feature type="domain" description="LTD" evidence="3">
    <location>
        <begin position="575"/>
        <end position="695"/>
    </location>
</feature>
<dbReference type="InterPro" id="IPR032812">
    <property type="entry name" value="SbsA_Ig"/>
</dbReference>
<dbReference type="Gene3D" id="2.60.40.1260">
    <property type="entry name" value="Lamin Tail domain"/>
    <property type="match status" value="1"/>
</dbReference>
<feature type="domain" description="LTD" evidence="3">
    <location>
        <begin position="315"/>
        <end position="433"/>
    </location>
</feature>
<protein>
    <recommendedName>
        <fullName evidence="3">LTD domain-containing protein</fullName>
    </recommendedName>
</protein>
<accession>A0A6S6UKL3</accession>
<dbReference type="SUPFAM" id="SSF74853">
    <property type="entry name" value="Lamin A/C globular tail domain"/>
    <property type="match status" value="3"/>
</dbReference>
<dbReference type="Gene3D" id="2.60.40.1220">
    <property type="match status" value="4"/>
</dbReference>
<gene>
    <name evidence="4" type="ORF">HELGO_WM24206</name>
</gene>
<name>A0A6S6UKL3_9BACT</name>
<feature type="domain" description="LTD" evidence="3">
    <location>
        <begin position="837"/>
        <end position="964"/>
    </location>
</feature>
<proteinExistence type="predicted"/>
<keyword evidence="1 2" id="KW-0732">Signal</keyword>
<dbReference type="Gene3D" id="2.60.40.4070">
    <property type="match status" value="1"/>
</dbReference>
<dbReference type="InterPro" id="IPR036415">
    <property type="entry name" value="Lamin_tail_dom_sf"/>
</dbReference>
<dbReference type="Pfam" id="PF13205">
    <property type="entry name" value="Big_5"/>
    <property type="match status" value="2"/>
</dbReference>
<organism evidence="4">
    <name type="scientific">uncultured Aureispira sp</name>
    <dbReference type="NCBI Taxonomy" id="1331704"/>
    <lineage>
        <taxon>Bacteria</taxon>
        <taxon>Pseudomonadati</taxon>
        <taxon>Bacteroidota</taxon>
        <taxon>Saprospiria</taxon>
        <taxon>Saprospirales</taxon>
        <taxon>Saprospiraceae</taxon>
        <taxon>Aureispira</taxon>
        <taxon>environmental samples</taxon>
    </lineage>
</organism>
<evidence type="ECO:0000256" key="1">
    <source>
        <dbReference type="ARBA" id="ARBA00022729"/>
    </source>
</evidence>
<reference evidence="4" key="1">
    <citation type="submission" date="2020-01" db="EMBL/GenBank/DDBJ databases">
        <authorList>
            <person name="Meier V. D."/>
            <person name="Meier V D."/>
        </authorList>
    </citation>
    <scope>NUCLEOTIDE SEQUENCE</scope>
    <source>
        <strain evidence="4">HLG_WM_MAG_10</strain>
    </source>
</reference>
<evidence type="ECO:0000313" key="4">
    <source>
        <dbReference type="EMBL" id="CAA6829330.1"/>
    </source>
</evidence>
<dbReference type="InterPro" id="IPR001322">
    <property type="entry name" value="Lamin_tail_dom"/>
</dbReference>
<feature type="signal peptide" evidence="2">
    <location>
        <begin position="1"/>
        <end position="19"/>
    </location>
</feature>
<dbReference type="EMBL" id="CACVAQ010000481">
    <property type="protein sequence ID" value="CAA6829330.1"/>
    <property type="molecule type" value="Genomic_DNA"/>
</dbReference>
<dbReference type="Pfam" id="PF00932">
    <property type="entry name" value="LTD"/>
    <property type="match status" value="3"/>
</dbReference>
<evidence type="ECO:0000256" key="2">
    <source>
        <dbReference type="SAM" id="SignalP"/>
    </source>
</evidence>